<accession>A0A9P6DTX3</accession>
<keyword evidence="2" id="KW-0812">Transmembrane</keyword>
<proteinExistence type="predicted"/>
<dbReference type="AlphaFoldDB" id="A0A9P6DTX3"/>
<organism evidence="3 4">
    <name type="scientific">Hydnum rufescens UP504</name>
    <dbReference type="NCBI Taxonomy" id="1448309"/>
    <lineage>
        <taxon>Eukaryota</taxon>
        <taxon>Fungi</taxon>
        <taxon>Dikarya</taxon>
        <taxon>Basidiomycota</taxon>
        <taxon>Agaricomycotina</taxon>
        <taxon>Agaricomycetes</taxon>
        <taxon>Cantharellales</taxon>
        <taxon>Hydnaceae</taxon>
        <taxon>Hydnum</taxon>
    </lineage>
</organism>
<gene>
    <name evidence="3" type="ORF">BS47DRAFT_1381802</name>
</gene>
<keyword evidence="2" id="KW-1133">Transmembrane helix</keyword>
<feature type="transmembrane region" description="Helical" evidence="2">
    <location>
        <begin position="137"/>
        <end position="158"/>
    </location>
</feature>
<keyword evidence="2" id="KW-0472">Membrane</keyword>
<dbReference type="EMBL" id="MU128957">
    <property type="protein sequence ID" value="KAF9514746.1"/>
    <property type="molecule type" value="Genomic_DNA"/>
</dbReference>
<feature type="transmembrane region" description="Helical" evidence="2">
    <location>
        <begin position="12"/>
        <end position="35"/>
    </location>
</feature>
<feature type="transmembrane region" description="Helical" evidence="2">
    <location>
        <begin position="55"/>
        <end position="76"/>
    </location>
</feature>
<evidence type="ECO:0000313" key="3">
    <source>
        <dbReference type="EMBL" id="KAF9514746.1"/>
    </source>
</evidence>
<evidence type="ECO:0008006" key="5">
    <source>
        <dbReference type="Google" id="ProtNLM"/>
    </source>
</evidence>
<feature type="region of interest" description="Disordered" evidence="1">
    <location>
        <begin position="193"/>
        <end position="214"/>
    </location>
</feature>
<evidence type="ECO:0000256" key="1">
    <source>
        <dbReference type="SAM" id="MobiDB-lite"/>
    </source>
</evidence>
<keyword evidence="4" id="KW-1185">Reference proteome</keyword>
<feature type="transmembrane region" description="Helical" evidence="2">
    <location>
        <begin position="83"/>
        <end position="104"/>
    </location>
</feature>
<evidence type="ECO:0000256" key="2">
    <source>
        <dbReference type="SAM" id="Phobius"/>
    </source>
</evidence>
<evidence type="ECO:0000313" key="4">
    <source>
        <dbReference type="Proteomes" id="UP000886523"/>
    </source>
</evidence>
<protein>
    <recommendedName>
        <fullName evidence="5">MARVEL domain-containing protein</fullName>
    </recommendedName>
</protein>
<comment type="caution">
    <text evidence="3">The sequence shown here is derived from an EMBL/GenBank/DDBJ whole genome shotgun (WGS) entry which is preliminary data.</text>
</comment>
<sequence>MNYVGLVRYPVFGALVLFSLIVLGLDGHIISVTGGSHEVCIEGFCANAGVSTPSFAGLGVATAVLTLVSVIPITIIDVLRKGAITSFVAVELGWFFFLWVMWLATFGDTAGNTGCNSSAANGIGICSQVRAVEAFSFLAWFALFAYWVLLLVFSFIAFSKGDTKIWVASTRDADFSGAADGIPVYNTSYPPQQPMAQHQQPVQYPPTGGPVMTA</sequence>
<reference evidence="3" key="1">
    <citation type="journal article" date="2020" name="Nat. Commun.">
        <title>Large-scale genome sequencing of mycorrhizal fungi provides insights into the early evolution of symbiotic traits.</title>
        <authorList>
            <person name="Miyauchi S."/>
            <person name="Kiss E."/>
            <person name="Kuo A."/>
            <person name="Drula E."/>
            <person name="Kohler A."/>
            <person name="Sanchez-Garcia M."/>
            <person name="Morin E."/>
            <person name="Andreopoulos B."/>
            <person name="Barry K.W."/>
            <person name="Bonito G."/>
            <person name="Buee M."/>
            <person name="Carver A."/>
            <person name="Chen C."/>
            <person name="Cichocki N."/>
            <person name="Clum A."/>
            <person name="Culley D."/>
            <person name="Crous P.W."/>
            <person name="Fauchery L."/>
            <person name="Girlanda M."/>
            <person name="Hayes R.D."/>
            <person name="Keri Z."/>
            <person name="LaButti K."/>
            <person name="Lipzen A."/>
            <person name="Lombard V."/>
            <person name="Magnuson J."/>
            <person name="Maillard F."/>
            <person name="Murat C."/>
            <person name="Nolan M."/>
            <person name="Ohm R.A."/>
            <person name="Pangilinan J."/>
            <person name="Pereira M.F."/>
            <person name="Perotto S."/>
            <person name="Peter M."/>
            <person name="Pfister S."/>
            <person name="Riley R."/>
            <person name="Sitrit Y."/>
            <person name="Stielow J.B."/>
            <person name="Szollosi G."/>
            <person name="Zifcakova L."/>
            <person name="Stursova M."/>
            <person name="Spatafora J.W."/>
            <person name="Tedersoo L."/>
            <person name="Vaario L.M."/>
            <person name="Yamada A."/>
            <person name="Yan M."/>
            <person name="Wang P."/>
            <person name="Xu J."/>
            <person name="Bruns T."/>
            <person name="Baldrian P."/>
            <person name="Vilgalys R."/>
            <person name="Dunand C."/>
            <person name="Henrissat B."/>
            <person name="Grigoriev I.V."/>
            <person name="Hibbett D."/>
            <person name="Nagy L.G."/>
            <person name="Martin F.M."/>
        </authorList>
    </citation>
    <scope>NUCLEOTIDE SEQUENCE</scope>
    <source>
        <strain evidence="3">UP504</strain>
    </source>
</reference>
<dbReference type="Proteomes" id="UP000886523">
    <property type="component" value="Unassembled WGS sequence"/>
</dbReference>
<name>A0A9P6DTX3_9AGAM</name>
<dbReference type="OrthoDB" id="3364107at2759"/>